<dbReference type="InterPro" id="IPR027417">
    <property type="entry name" value="P-loop_NTPase"/>
</dbReference>
<gene>
    <name evidence="3" type="ORF">SGUI_1498</name>
</gene>
<dbReference type="InterPro" id="IPR022399">
    <property type="entry name" value="TadA-like_ATPase"/>
</dbReference>
<evidence type="ECO:0000313" key="3">
    <source>
        <dbReference type="EMBL" id="ANS78894.1"/>
    </source>
</evidence>
<dbReference type="Proteomes" id="UP000092482">
    <property type="component" value="Chromosome"/>
</dbReference>
<dbReference type="NCBIfam" id="TIGR03819">
    <property type="entry name" value="heli_sec_ATPase"/>
    <property type="match status" value="1"/>
</dbReference>
<dbReference type="PANTHER" id="PTHR30486">
    <property type="entry name" value="TWITCHING MOTILITY PROTEIN PILT"/>
    <property type="match status" value="1"/>
</dbReference>
<dbReference type="InterPro" id="IPR001482">
    <property type="entry name" value="T2SS/T4SS_dom"/>
</dbReference>
<dbReference type="KEGG" id="serj:SGUI_1498"/>
<dbReference type="CDD" id="cd01130">
    <property type="entry name" value="VirB11-like_ATPase"/>
    <property type="match status" value="1"/>
</dbReference>
<dbReference type="STRING" id="1758689.SGUI_1498"/>
<evidence type="ECO:0000259" key="2">
    <source>
        <dbReference type="Pfam" id="PF00437"/>
    </source>
</evidence>
<dbReference type="AlphaFoldDB" id="A0A1B1NBW5"/>
<dbReference type="Pfam" id="PF00437">
    <property type="entry name" value="T2SSE"/>
    <property type="match status" value="1"/>
</dbReference>
<dbReference type="RefSeq" id="WP_066638334.1">
    <property type="nucleotide sequence ID" value="NZ_CP014989.1"/>
</dbReference>
<feature type="domain" description="Bacterial type II secretion system protein E" evidence="2">
    <location>
        <begin position="19"/>
        <end position="294"/>
    </location>
</feature>
<proteinExistence type="inferred from homology"/>
<dbReference type="EMBL" id="CP014989">
    <property type="protein sequence ID" value="ANS78894.1"/>
    <property type="molecule type" value="Genomic_DNA"/>
</dbReference>
<organism evidence="3 4">
    <name type="scientific">Serinicoccus hydrothermalis</name>
    <dbReference type="NCBI Taxonomy" id="1758689"/>
    <lineage>
        <taxon>Bacteria</taxon>
        <taxon>Bacillati</taxon>
        <taxon>Actinomycetota</taxon>
        <taxon>Actinomycetes</taxon>
        <taxon>Micrococcales</taxon>
        <taxon>Ornithinimicrobiaceae</taxon>
        <taxon>Serinicoccus</taxon>
    </lineage>
</organism>
<dbReference type="InterPro" id="IPR050921">
    <property type="entry name" value="T4SS_GSP_E_ATPase"/>
</dbReference>
<name>A0A1B1NBW5_9MICO</name>
<dbReference type="GO" id="GO:0016887">
    <property type="term" value="F:ATP hydrolysis activity"/>
    <property type="evidence" value="ECO:0007669"/>
    <property type="project" value="InterPro"/>
</dbReference>
<keyword evidence="4" id="KW-1185">Reference proteome</keyword>
<dbReference type="PATRIC" id="fig|1758689.4.peg.1542"/>
<reference evidence="3 4" key="1">
    <citation type="submission" date="2016-03" db="EMBL/GenBank/DDBJ databases">
        <title>Shallow-sea hydrothermal system.</title>
        <authorList>
            <person name="Tang K."/>
        </authorList>
    </citation>
    <scope>NUCLEOTIDE SEQUENCE [LARGE SCALE GENOMIC DNA]</scope>
    <source>
        <strain evidence="3 4">JLT9</strain>
    </source>
</reference>
<evidence type="ECO:0000256" key="1">
    <source>
        <dbReference type="ARBA" id="ARBA00006611"/>
    </source>
</evidence>
<sequence>MTSPPSLSPPAEPDLRAALGPLAALLADGAVTDILVNGPDSVWCDRGSGVDRAGVRLADERSVRRLAVRLAAVAGQRLDESSPWVDGLLPGGVRLHAVLPPLVEGTAHISLRVPRRRVPTLEDLQAWGTMDDLGRRVLDAVIGSTVSFVVGGGTGTGKTTLLGAMLSRCDPGHRIVVVEDVRELRIDHPHVVHLQGRARNVEGRGEVTMTSLVRQSLRMRPDRVVVGEVRGAEVRELLTALNTGHEGGCGTVHANSAGDVVARFEALGALAEMSRSAVRAQVGSAIEVVLHLARDAQGRRALREVAVLRPDPAGGVLAVPALTGGPLAWRPGPALEHLVRRTGLDRGELPW</sequence>
<dbReference type="PANTHER" id="PTHR30486:SF6">
    <property type="entry name" value="TYPE IV PILUS RETRACTATION ATPASE PILT"/>
    <property type="match status" value="1"/>
</dbReference>
<comment type="similarity">
    <text evidence="1">Belongs to the GSP E family.</text>
</comment>
<protein>
    <submittedName>
        <fullName evidence="3">Flp pilus assembly protein, ATPase CpaF</fullName>
    </submittedName>
</protein>
<dbReference type="SUPFAM" id="SSF52540">
    <property type="entry name" value="P-loop containing nucleoside triphosphate hydrolases"/>
    <property type="match status" value="1"/>
</dbReference>
<accession>A0A1B1NBW5</accession>
<dbReference type="Gene3D" id="3.40.50.300">
    <property type="entry name" value="P-loop containing nucleotide triphosphate hydrolases"/>
    <property type="match status" value="1"/>
</dbReference>
<dbReference type="OrthoDB" id="9810761at2"/>
<evidence type="ECO:0000313" key="4">
    <source>
        <dbReference type="Proteomes" id="UP000092482"/>
    </source>
</evidence>
<dbReference type="Gene3D" id="3.30.450.90">
    <property type="match status" value="1"/>
</dbReference>